<sequence length="147" mass="17044">MSLNSNLFYWIFIGCILSVISLEIPRSIVDETTKECLDKLGYDEKKLMTMFDEKFHVIYPHEVTTNVMECYLGKVHMFKENGEHNRDVIIENLVKFIPQFLKDKINEEKATGISKKLYNTCTGENSVQKIAIMHNCVMDNLERVATS</sequence>
<dbReference type="SUPFAM" id="SSF47565">
    <property type="entry name" value="Insect pheromone/odorant-binding proteins"/>
    <property type="match status" value="1"/>
</dbReference>
<keyword evidence="1" id="KW-0812">Transmembrane</keyword>
<dbReference type="EMBL" id="JAVRBK010000007">
    <property type="protein sequence ID" value="KAK5641158.1"/>
    <property type="molecule type" value="Genomic_DNA"/>
</dbReference>
<dbReference type="InterPro" id="IPR006170">
    <property type="entry name" value="PBP/GOBP"/>
</dbReference>
<reference evidence="2 3" key="1">
    <citation type="journal article" date="2024" name="Insects">
        <title>An Improved Chromosome-Level Genome Assembly of the Firefly Pyrocoelia pectoralis.</title>
        <authorList>
            <person name="Fu X."/>
            <person name="Meyer-Rochow V.B."/>
            <person name="Ballantyne L."/>
            <person name="Zhu X."/>
        </authorList>
    </citation>
    <scope>NUCLEOTIDE SEQUENCE [LARGE SCALE GENOMIC DNA]</scope>
    <source>
        <strain evidence="2">XCY_ONT2</strain>
    </source>
</reference>
<accession>A0AAN7V6L8</accession>
<dbReference type="GO" id="GO:0005549">
    <property type="term" value="F:odorant binding"/>
    <property type="evidence" value="ECO:0007669"/>
    <property type="project" value="InterPro"/>
</dbReference>
<feature type="transmembrane region" description="Helical" evidence="1">
    <location>
        <begin position="6"/>
        <end position="24"/>
    </location>
</feature>
<dbReference type="AlphaFoldDB" id="A0AAN7V6L8"/>
<keyword evidence="3" id="KW-1185">Reference proteome</keyword>
<comment type="caution">
    <text evidence="2">The sequence shown here is derived from an EMBL/GenBank/DDBJ whole genome shotgun (WGS) entry which is preliminary data.</text>
</comment>
<evidence type="ECO:0000256" key="1">
    <source>
        <dbReference type="SAM" id="Phobius"/>
    </source>
</evidence>
<dbReference type="Proteomes" id="UP001329430">
    <property type="component" value="Chromosome 7"/>
</dbReference>
<keyword evidence="1" id="KW-1133">Transmembrane helix</keyword>
<protein>
    <submittedName>
        <fullName evidence="2">Uncharacterized protein</fullName>
    </submittedName>
</protein>
<dbReference type="Pfam" id="PF01395">
    <property type="entry name" value="PBP_GOBP"/>
    <property type="match status" value="1"/>
</dbReference>
<gene>
    <name evidence="2" type="ORF">RI129_009705</name>
</gene>
<name>A0AAN7V6L8_9COLE</name>
<keyword evidence="1" id="KW-0472">Membrane</keyword>
<proteinExistence type="predicted"/>
<evidence type="ECO:0000313" key="3">
    <source>
        <dbReference type="Proteomes" id="UP001329430"/>
    </source>
</evidence>
<evidence type="ECO:0000313" key="2">
    <source>
        <dbReference type="EMBL" id="KAK5641158.1"/>
    </source>
</evidence>
<organism evidence="2 3">
    <name type="scientific">Pyrocoelia pectoralis</name>
    <dbReference type="NCBI Taxonomy" id="417401"/>
    <lineage>
        <taxon>Eukaryota</taxon>
        <taxon>Metazoa</taxon>
        <taxon>Ecdysozoa</taxon>
        <taxon>Arthropoda</taxon>
        <taxon>Hexapoda</taxon>
        <taxon>Insecta</taxon>
        <taxon>Pterygota</taxon>
        <taxon>Neoptera</taxon>
        <taxon>Endopterygota</taxon>
        <taxon>Coleoptera</taxon>
        <taxon>Polyphaga</taxon>
        <taxon>Elateriformia</taxon>
        <taxon>Elateroidea</taxon>
        <taxon>Lampyridae</taxon>
        <taxon>Lampyrinae</taxon>
        <taxon>Pyrocoelia</taxon>
    </lineage>
</organism>
<dbReference type="Gene3D" id="1.10.238.20">
    <property type="entry name" value="Pheromone/general odorant binding protein domain"/>
    <property type="match status" value="1"/>
</dbReference>
<dbReference type="InterPro" id="IPR036728">
    <property type="entry name" value="PBP_GOBP_sf"/>
</dbReference>